<keyword evidence="1" id="KW-0472">Membrane</keyword>
<evidence type="ECO:0000256" key="1">
    <source>
        <dbReference type="SAM" id="Phobius"/>
    </source>
</evidence>
<dbReference type="OrthoDB" id="2490564at2"/>
<dbReference type="KEGG" id="ccl:Clocl_3358"/>
<keyword evidence="1" id="KW-1133">Transmembrane helix</keyword>
<dbReference type="HOGENOM" id="CLU_469025_0_0_9"/>
<feature type="transmembrane region" description="Helical" evidence="1">
    <location>
        <begin position="41"/>
        <end position="60"/>
    </location>
</feature>
<evidence type="ECO:0000313" key="3">
    <source>
        <dbReference type="Proteomes" id="UP000005435"/>
    </source>
</evidence>
<dbReference type="STRING" id="720554.Clocl_3358"/>
<keyword evidence="1" id="KW-0812">Transmembrane</keyword>
<dbReference type="Gene3D" id="2.120.10.30">
    <property type="entry name" value="TolB, C-terminal domain"/>
    <property type="match status" value="1"/>
</dbReference>
<dbReference type="Proteomes" id="UP000005435">
    <property type="component" value="Chromosome"/>
</dbReference>
<dbReference type="SUPFAM" id="SSF82171">
    <property type="entry name" value="DPP6 N-terminal domain-like"/>
    <property type="match status" value="1"/>
</dbReference>
<keyword evidence="3" id="KW-1185">Reference proteome</keyword>
<organism evidence="2 3">
    <name type="scientific">Acetivibrio clariflavus (strain DSM 19732 / NBRC 101661 / EBR45)</name>
    <name type="common">Clostridium clariflavum</name>
    <dbReference type="NCBI Taxonomy" id="720554"/>
    <lineage>
        <taxon>Bacteria</taxon>
        <taxon>Bacillati</taxon>
        <taxon>Bacillota</taxon>
        <taxon>Clostridia</taxon>
        <taxon>Eubacteriales</taxon>
        <taxon>Oscillospiraceae</taxon>
        <taxon>Acetivibrio</taxon>
    </lineage>
</organism>
<dbReference type="PANTHER" id="PTHR36842:SF1">
    <property type="entry name" value="PROTEIN TOLB"/>
    <property type="match status" value="1"/>
</dbReference>
<gene>
    <name evidence="2" type="ordered locus">Clocl_3358</name>
</gene>
<dbReference type="eggNOG" id="COG0823">
    <property type="taxonomic scope" value="Bacteria"/>
</dbReference>
<sequence length="654" mass="73695">MDNKFIEKQMLDLKEQIKVNNDLKRNLRSSFDKKTVKRWKLPVAVAVAAVICVVMVSYLGSPRVYVNHVNAASIKILNQVSFADIGEASGDAAEYKGTVYNAVFGQGIYAYDSNGYREIYKGEVNALNVSPDGKKLVFSDGNLNIFDIETSKATVLLKGDESTYYEQPAWASDNKHIIYVKKVIEPLETHGFEETESSICQIDLENMDVKKLADGNSPSYAGKGNIVFERDGNIIRKNIKDQSEKIIDTGRFPSVSPDGGYVAYVKTEKREKAISAKLSVEENIDNVWIADVNFETKKQLTMNFVEDEEMSEDEIAENTSDLPMSILKTGMYSYYNPKWSSDSKNLYVLKNNNKTRNMKLMRISFTDSELTAENTVANFIQALISREDDYAKSLMHNPPDLITVSNPRIVGYKILKSGSENGKLCIEAETYWSYKAQPDFQVLKQNYYLSSLNSGYIIDEIITEDELAVGVSKDGQSLVMKKEKDQILFNINDIPKNYLSEENYRIASLAFSEEGNSVIFSIQVLEDDAQKSSVKVLAYDIRNKEFKFIDHIKNINGKENVVIESLISDSSGRYAAVKLFSSDDPDFKTTVLVYDLKNNKKADIGSLLKYADMGAIHTKFWDKNVLVLELAGEGQTMSYLYNPENGELKSFGEN</sequence>
<dbReference type="AlphaFoldDB" id="G8LXD9"/>
<protein>
    <recommendedName>
        <fullName evidence="4">WD40-like Beta Propeller Repeat</fullName>
    </recommendedName>
</protein>
<dbReference type="EMBL" id="CP003065">
    <property type="protein sequence ID" value="AEV69857.1"/>
    <property type="molecule type" value="Genomic_DNA"/>
</dbReference>
<proteinExistence type="predicted"/>
<evidence type="ECO:0000313" key="2">
    <source>
        <dbReference type="EMBL" id="AEV69857.1"/>
    </source>
</evidence>
<accession>G8LXD9</accession>
<reference evidence="2 3" key="2">
    <citation type="journal article" date="2012" name="Stand. Genomic Sci.">
        <title>Complete Genome Sequence of Clostridium clariflavum DSM 19732.</title>
        <authorList>
            <person name="Izquierdo J.A."/>
            <person name="Goodwin L."/>
            <person name="Davenport K.W."/>
            <person name="Teshima H."/>
            <person name="Bruce D."/>
            <person name="Detter C."/>
            <person name="Tapia R."/>
            <person name="Han S."/>
            <person name="Land M."/>
            <person name="Hauser L."/>
            <person name="Jeffries C.D."/>
            <person name="Han J."/>
            <person name="Pitluck S."/>
            <person name="Nolan M."/>
            <person name="Chen A."/>
            <person name="Huntemann M."/>
            <person name="Mavromatis K."/>
            <person name="Mikhailova N."/>
            <person name="Liolios K."/>
            <person name="Woyke T."/>
            <person name="Lynd L.R."/>
        </authorList>
    </citation>
    <scope>NUCLEOTIDE SEQUENCE [LARGE SCALE GENOMIC DNA]</scope>
    <source>
        <strain evidence="3">DSM 19732 / NBRC 101661 / EBR45</strain>
    </source>
</reference>
<dbReference type="PANTHER" id="PTHR36842">
    <property type="entry name" value="PROTEIN TOLB HOMOLOG"/>
    <property type="match status" value="1"/>
</dbReference>
<name>G8LXD9_ACECE</name>
<dbReference type="InterPro" id="IPR011042">
    <property type="entry name" value="6-blade_b-propeller_TolB-like"/>
</dbReference>
<dbReference type="RefSeq" id="WP_014256389.1">
    <property type="nucleotide sequence ID" value="NC_016627.1"/>
</dbReference>
<evidence type="ECO:0008006" key="4">
    <source>
        <dbReference type="Google" id="ProtNLM"/>
    </source>
</evidence>
<reference evidence="3" key="1">
    <citation type="submission" date="2011-12" db="EMBL/GenBank/DDBJ databases">
        <title>Complete sequence of Clostridium clariflavum DSM 19732.</title>
        <authorList>
            <consortium name="US DOE Joint Genome Institute"/>
            <person name="Lucas S."/>
            <person name="Han J."/>
            <person name="Lapidus A."/>
            <person name="Cheng J.-F."/>
            <person name="Goodwin L."/>
            <person name="Pitluck S."/>
            <person name="Peters L."/>
            <person name="Teshima H."/>
            <person name="Detter J.C."/>
            <person name="Han C."/>
            <person name="Tapia R."/>
            <person name="Land M."/>
            <person name="Hauser L."/>
            <person name="Kyrpides N."/>
            <person name="Ivanova N."/>
            <person name="Pagani I."/>
            <person name="Kitzmiller T."/>
            <person name="Lynd L."/>
            <person name="Izquierdo J."/>
            <person name="Woyke T."/>
        </authorList>
    </citation>
    <scope>NUCLEOTIDE SEQUENCE [LARGE SCALE GENOMIC DNA]</scope>
    <source>
        <strain evidence="3">DSM 19732 / NBRC 101661 / EBR45</strain>
    </source>
</reference>